<protein>
    <submittedName>
        <fullName evidence="8">C6 transcription factor</fullName>
    </submittedName>
</protein>
<dbReference type="Proteomes" id="UP000781932">
    <property type="component" value="Unassembled WGS sequence"/>
</dbReference>
<evidence type="ECO:0000256" key="6">
    <source>
        <dbReference type="SAM" id="MobiDB-lite"/>
    </source>
</evidence>
<dbReference type="SMART" id="SM00906">
    <property type="entry name" value="Fungal_trans"/>
    <property type="match status" value="1"/>
</dbReference>
<comment type="subcellular location">
    <subcellularLocation>
        <location evidence="1">Nucleus</location>
    </subcellularLocation>
</comment>
<dbReference type="GeneID" id="62159876"/>
<dbReference type="OrthoDB" id="3990906at2759"/>
<evidence type="ECO:0000256" key="2">
    <source>
        <dbReference type="ARBA" id="ARBA00023015"/>
    </source>
</evidence>
<keyword evidence="5" id="KW-0539">Nucleus</keyword>
<keyword evidence="4" id="KW-0804">Transcription</keyword>
<feature type="region of interest" description="Disordered" evidence="6">
    <location>
        <begin position="297"/>
        <end position="321"/>
    </location>
</feature>
<dbReference type="AlphaFoldDB" id="A0A9P6IB77"/>
<comment type="caution">
    <text evidence="8">The sequence shown here is derived from an EMBL/GenBank/DDBJ whole genome shotgun (WGS) entry which is preliminary data.</text>
</comment>
<evidence type="ECO:0000259" key="7">
    <source>
        <dbReference type="SMART" id="SM00906"/>
    </source>
</evidence>
<feature type="compositionally biased region" description="Polar residues" evidence="6">
    <location>
        <begin position="299"/>
        <end position="313"/>
    </location>
</feature>
<dbReference type="PANTHER" id="PTHR47540:SF6">
    <property type="entry name" value="ZN(II)2CYS6 TRANSCRIPTION FACTOR (EUROFUNG)"/>
    <property type="match status" value="1"/>
</dbReference>
<evidence type="ECO:0000256" key="1">
    <source>
        <dbReference type="ARBA" id="ARBA00004123"/>
    </source>
</evidence>
<dbReference type="InterPro" id="IPR051711">
    <property type="entry name" value="Stress_Response_Reg"/>
</dbReference>
<name>A0A9P6IB77_9PEZI</name>
<dbReference type="InterPro" id="IPR007219">
    <property type="entry name" value="XnlR_reg_dom"/>
</dbReference>
<dbReference type="GO" id="GO:0006351">
    <property type="term" value="P:DNA-templated transcription"/>
    <property type="evidence" value="ECO:0007669"/>
    <property type="project" value="InterPro"/>
</dbReference>
<evidence type="ECO:0000256" key="5">
    <source>
        <dbReference type="ARBA" id="ARBA00023242"/>
    </source>
</evidence>
<dbReference type="RefSeq" id="XP_038748052.1">
    <property type="nucleotide sequence ID" value="XM_038886802.1"/>
</dbReference>
<dbReference type="GO" id="GO:0043565">
    <property type="term" value="F:sequence-specific DNA binding"/>
    <property type="evidence" value="ECO:0007669"/>
    <property type="project" value="TreeGrafter"/>
</dbReference>
<accession>A0A9P6IB77</accession>
<dbReference type="PANTHER" id="PTHR47540">
    <property type="entry name" value="THIAMINE REPRESSIBLE GENES REGULATORY PROTEIN THI5"/>
    <property type="match status" value="1"/>
</dbReference>
<sequence>MLDFFVFPRELRDLIYIQYAIVDGGYILNPHNNKLKRADERPVSFDLAFMLTCKLVAKEMKGVILAANTLTFSTFYSDGERLNACHFGRLMDNLDNHLIGKLYQWATTCYKDDIAETITNAYPQFKPLLDLIRDDPEFDGLWGLLSRRSCGETPSTYREFVRFALRAVAKRRRRFPKKFAKLSKNRSTHPKLPFKQLLKHIPEPWAIPTSEFVEEMKSIMDDEQHAHRDQDKNKKYHYSAAAVAIRFLRSLSREDRASVRSIVLNEDRAAVSNTECHALGLIPFCQENPHLRIERRSSISHTGNRANTPSSGRGVSDTEEPSEAATLEVRPWFINANVFRTPILIGEVADAAFTTRFRQVITDPNSPQPKHILRLNYAPDRELMSLVKSDITWPTPSRSRFLVEVALKYVSRRYHVVRRSSIMENLEQSIHNPSWGDLMLRSKLWALFAIGELYSTRSIPSEKDFPGMPYFAKASRILGVLDERPGTDSIEIMLLISFYSLALNRRYSAFVMSGTAMRMAIVMGLHLNIPESQLRDPDLREHRKRLFWTTYVFDRIWASKLGHPSAIQDSDIGVDLPSEPVVGQTFAADFDDTSYHIASLRLAALVTKTVRSIYGQRNQGEATLSTRVQQALKDLRAWVEDLPTHLQIDNPESQTGPKPISLHLSFNQLRDAGNFAAQEYCHHVDVMKADVDKVYAKRMGVGLDFPNQTSGFNDDAVRPAGTAQIGPAPLLPAHTTAGMALTEPSLEELLAQPVLDLQFLEASFYDDLQGLYWPDFSTENWNDLA</sequence>
<keyword evidence="9" id="KW-1185">Reference proteome</keyword>
<dbReference type="EMBL" id="JAATWM020000010">
    <property type="protein sequence ID" value="KAF9878591.1"/>
    <property type="molecule type" value="Genomic_DNA"/>
</dbReference>
<dbReference type="GO" id="GO:0045944">
    <property type="term" value="P:positive regulation of transcription by RNA polymerase II"/>
    <property type="evidence" value="ECO:0007669"/>
    <property type="project" value="TreeGrafter"/>
</dbReference>
<dbReference type="GO" id="GO:0005634">
    <property type="term" value="C:nucleus"/>
    <property type="evidence" value="ECO:0007669"/>
    <property type="project" value="UniProtKB-SubCell"/>
</dbReference>
<keyword evidence="2" id="KW-0805">Transcription regulation</keyword>
<feature type="domain" description="Xylanolytic transcriptional activator regulatory" evidence="7">
    <location>
        <begin position="509"/>
        <end position="583"/>
    </location>
</feature>
<dbReference type="GO" id="GO:0008270">
    <property type="term" value="F:zinc ion binding"/>
    <property type="evidence" value="ECO:0007669"/>
    <property type="project" value="InterPro"/>
</dbReference>
<reference evidence="8" key="2">
    <citation type="submission" date="2020-11" db="EMBL/GenBank/DDBJ databases">
        <title>Whole genome sequencing of Colletotrichum sp.</title>
        <authorList>
            <person name="Li H."/>
        </authorList>
    </citation>
    <scope>NUCLEOTIDE SEQUENCE</scope>
    <source>
        <strain evidence="8">CkLH20</strain>
    </source>
</reference>
<organism evidence="8 9">
    <name type="scientific">Colletotrichum karsti</name>
    <dbReference type="NCBI Taxonomy" id="1095194"/>
    <lineage>
        <taxon>Eukaryota</taxon>
        <taxon>Fungi</taxon>
        <taxon>Dikarya</taxon>
        <taxon>Ascomycota</taxon>
        <taxon>Pezizomycotina</taxon>
        <taxon>Sordariomycetes</taxon>
        <taxon>Hypocreomycetidae</taxon>
        <taxon>Glomerellales</taxon>
        <taxon>Glomerellaceae</taxon>
        <taxon>Colletotrichum</taxon>
        <taxon>Colletotrichum boninense species complex</taxon>
    </lineage>
</organism>
<evidence type="ECO:0000313" key="8">
    <source>
        <dbReference type="EMBL" id="KAF9878591.1"/>
    </source>
</evidence>
<dbReference type="Pfam" id="PF04082">
    <property type="entry name" value="Fungal_trans"/>
    <property type="match status" value="1"/>
</dbReference>
<evidence type="ECO:0000256" key="3">
    <source>
        <dbReference type="ARBA" id="ARBA00023125"/>
    </source>
</evidence>
<dbReference type="CDD" id="cd12148">
    <property type="entry name" value="fungal_TF_MHR"/>
    <property type="match status" value="1"/>
</dbReference>
<keyword evidence="3" id="KW-0238">DNA-binding</keyword>
<proteinExistence type="predicted"/>
<reference evidence="8" key="1">
    <citation type="submission" date="2020-03" db="EMBL/GenBank/DDBJ databases">
        <authorList>
            <person name="He L."/>
        </authorList>
    </citation>
    <scope>NUCLEOTIDE SEQUENCE</scope>
    <source>
        <strain evidence="8">CkLH20</strain>
    </source>
</reference>
<evidence type="ECO:0000256" key="4">
    <source>
        <dbReference type="ARBA" id="ARBA00023163"/>
    </source>
</evidence>
<evidence type="ECO:0000313" key="9">
    <source>
        <dbReference type="Proteomes" id="UP000781932"/>
    </source>
</evidence>
<gene>
    <name evidence="8" type="ORF">CkaCkLH20_04083</name>
</gene>